<evidence type="ECO:0000313" key="6">
    <source>
        <dbReference type="EMBL" id="CAK8691302.1"/>
    </source>
</evidence>
<dbReference type="Proteomes" id="UP001642483">
    <property type="component" value="Unassembled WGS sequence"/>
</dbReference>
<dbReference type="Pfam" id="PF07714">
    <property type="entry name" value="PK_Tyr_Ser-Thr"/>
    <property type="match status" value="1"/>
</dbReference>
<evidence type="ECO:0000259" key="5">
    <source>
        <dbReference type="PROSITE" id="PS50011"/>
    </source>
</evidence>
<dbReference type="InterPro" id="IPR008266">
    <property type="entry name" value="Tyr_kinase_AS"/>
</dbReference>
<dbReference type="Gene3D" id="3.30.200.20">
    <property type="entry name" value="Phosphorylase Kinase, domain 1"/>
    <property type="match status" value="2"/>
</dbReference>
<sequence length="364" mass="41224">MSVASSDGLCYRLYHPCPLVVPSTGTIARDVWEIGREELTLQKKLGAGMFGEVWKVLPDGLCCRLLDPCPLLEKPQTITIARDVWEIPRDSLKLEKRLGAGMFGEVWKGLWNGTTEVAIKTLKPGTMSPEAFLAEAKIMKMLRHEKLVSLYAVVSKEPIYIVTEYMCHGSLLDYLKEGPGRHSSLVDQIDMAAQIAAGMAYIERMNYIHRDVRAANILVGKNQVCKIADFGLARLIVDDEYSARQGAKFPIKWTAPEAAMYGRFTIKSDVWSFGILLTEVVTKGRIPYPGMMNREVLEQVERGYRMPKPTMGPSDPPCPDSLYDLMLQCWHKDAQYRPTFEYIQGFLEDYFTATEPNYREANEF</sequence>
<dbReference type="PROSITE" id="PS00109">
    <property type="entry name" value="PROTEIN_KINASE_TYR"/>
    <property type="match status" value="1"/>
</dbReference>
<dbReference type="PRINTS" id="PR00109">
    <property type="entry name" value="TYRKINASE"/>
</dbReference>
<dbReference type="PROSITE" id="PS00107">
    <property type="entry name" value="PROTEIN_KINASE_ATP"/>
    <property type="match status" value="1"/>
</dbReference>
<evidence type="ECO:0000313" key="7">
    <source>
        <dbReference type="Proteomes" id="UP001642483"/>
    </source>
</evidence>
<keyword evidence="3" id="KW-0418">Kinase</keyword>
<name>A0ABP0GIG0_CLALP</name>
<evidence type="ECO:0000256" key="3">
    <source>
        <dbReference type="ARBA" id="ARBA00023137"/>
    </source>
</evidence>
<dbReference type="InterPro" id="IPR011009">
    <property type="entry name" value="Kinase-like_dom_sf"/>
</dbReference>
<feature type="binding site" evidence="4">
    <location>
        <position position="120"/>
    </location>
    <ligand>
        <name>ATP</name>
        <dbReference type="ChEBI" id="CHEBI:30616"/>
    </ligand>
</feature>
<keyword evidence="1 4" id="KW-0547">Nucleotide-binding</keyword>
<dbReference type="PANTHER" id="PTHR24418">
    <property type="entry name" value="TYROSINE-PROTEIN KINASE"/>
    <property type="match status" value="1"/>
</dbReference>
<dbReference type="InterPro" id="IPR000719">
    <property type="entry name" value="Prot_kinase_dom"/>
</dbReference>
<proteinExistence type="predicted"/>
<evidence type="ECO:0000256" key="2">
    <source>
        <dbReference type="ARBA" id="ARBA00022840"/>
    </source>
</evidence>
<dbReference type="SMART" id="SM00219">
    <property type="entry name" value="TyrKc"/>
    <property type="match status" value="1"/>
</dbReference>
<dbReference type="InterPro" id="IPR020635">
    <property type="entry name" value="Tyr_kinase_cat_dom"/>
</dbReference>
<keyword evidence="3" id="KW-0808">Transferase</keyword>
<reference evidence="6 7" key="1">
    <citation type="submission" date="2024-02" db="EMBL/GenBank/DDBJ databases">
        <authorList>
            <person name="Daric V."/>
            <person name="Darras S."/>
        </authorList>
    </citation>
    <scope>NUCLEOTIDE SEQUENCE [LARGE SCALE GENOMIC DNA]</scope>
</reference>
<keyword evidence="2 4" id="KW-0067">ATP-binding</keyword>
<protein>
    <recommendedName>
        <fullName evidence="5">Protein kinase domain-containing protein</fullName>
    </recommendedName>
</protein>
<keyword evidence="7" id="KW-1185">Reference proteome</keyword>
<dbReference type="EMBL" id="CAWYQH010000119">
    <property type="protein sequence ID" value="CAK8691302.1"/>
    <property type="molecule type" value="Genomic_DNA"/>
</dbReference>
<dbReference type="InterPro" id="IPR001245">
    <property type="entry name" value="Ser-Thr/Tyr_kinase_cat_dom"/>
</dbReference>
<accession>A0ABP0GIG0</accession>
<dbReference type="PROSITE" id="PS50011">
    <property type="entry name" value="PROTEIN_KINASE_DOM"/>
    <property type="match status" value="1"/>
</dbReference>
<dbReference type="SUPFAM" id="SSF56112">
    <property type="entry name" value="Protein kinase-like (PK-like)"/>
    <property type="match status" value="1"/>
</dbReference>
<comment type="caution">
    <text evidence="6">The sequence shown here is derived from an EMBL/GenBank/DDBJ whole genome shotgun (WGS) entry which is preliminary data.</text>
</comment>
<dbReference type="Gene3D" id="1.10.510.10">
    <property type="entry name" value="Transferase(Phosphotransferase) domain 1"/>
    <property type="match status" value="1"/>
</dbReference>
<organism evidence="6 7">
    <name type="scientific">Clavelina lepadiformis</name>
    <name type="common">Light-bulb sea squirt</name>
    <name type="synonym">Ascidia lepadiformis</name>
    <dbReference type="NCBI Taxonomy" id="159417"/>
    <lineage>
        <taxon>Eukaryota</taxon>
        <taxon>Metazoa</taxon>
        <taxon>Chordata</taxon>
        <taxon>Tunicata</taxon>
        <taxon>Ascidiacea</taxon>
        <taxon>Aplousobranchia</taxon>
        <taxon>Clavelinidae</taxon>
        <taxon>Clavelina</taxon>
    </lineage>
</organism>
<dbReference type="InterPro" id="IPR017441">
    <property type="entry name" value="Protein_kinase_ATP_BS"/>
</dbReference>
<keyword evidence="3" id="KW-0829">Tyrosine-protein kinase</keyword>
<evidence type="ECO:0000256" key="1">
    <source>
        <dbReference type="ARBA" id="ARBA00022741"/>
    </source>
</evidence>
<dbReference type="InterPro" id="IPR050198">
    <property type="entry name" value="Non-receptor_tyrosine_kinases"/>
</dbReference>
<dbReference type="PIRSF" id="PIRSF000615">
    <property type="entry name" value="TyrPK_CSF1-R"/>
    <property type="match status" value="1"/>
</dbReference>
<dbReference type="CDD" id="cd05034">
    <property type="entry name" value="PTKc_Src_like"/>
    <property type="match status" value="1"/>
</dbReference>
<evidence type="ECO:0000256" key="4">
    <source>
        <dbReference type="PROSITE-ProRule" id="PRU10141"/>
    </source>
</evidence>
<gene>
    <name evidence="6" type="ORF">CVLEPA_LOCUS23874</name>
</gene>
<feature type="domain" description="Protein kinase" evidence="5">
    <location>
        <begin position="92"/>
        <end position="351"/>
    </location>
</feature>